<comment type="caution">
    <text evidence="1">The sequence shown here is derived from an EMBL/GenBank/DDBJ whole genome shotgun (WGS) entry which is preliminary data.</text>
</comment>
<dbReference type="RefSeq" id="WP_163136766.1">
    <property type="nucleotide sequence ID" value="NZ_JAAILA010000012.1"/>
</dbReference>
<evidence type="ECO:0008006" key="3">
    <source>
        <dbReference type="Google" id="ProtNLM"/>
    </source>
</evidence>
<dbReference type="Proteomes" id="UP000472827">
    <property type="component" value="Unassembled WGS sequence"/>
</dbReference>
<protein>
    <recommendedName>
        <fullName evidence="3">HEPN AbiU2-like domain-containing protein</fullName>
    </recommendedName>
</protein>
<sequence>MSKFQMGDDTDRALAITLAHEYLLCKESFDSFVRYSTMNILGRRDKLTIIRSHDAYARFLSHLYEFYVGCIQMNRLDTSQMNGEVVSDFLNKEVRRILDQRVNAIENGHAPKGENHISTYQVNVPDDFGKQFRRIRNRSSHTIIKRVNPGSDLSLVEFNKKYHKFVYLLFVSAKWTWTIEDIEKEDWMSIEDFDLSVKADEKIIK</sequence>
<evidence type="ECO:0000313" key="2">
    <source>
        <dbReference type="Proteomes" id="UP000472827"/>
    </source>
</evidence>
<gene>
    <name evidence="1" type="ORF">G4923_09275</name>
</gene>
<name>A0ABX0CY65_9GAMM</name>
<keyword evidence="2" id="KW-1185">Reference proteome</keyword>
<dbReference type="EMBL" id="JAAILA010000012">
    <property type="protein sequence ID" value="NEX88894.1"/>
    <property type="molecule type" value="Genomic_DNA"/>
</dbReference>
<proteinExistence type="predicted"/>
<evidence type="ECO:0000313" key="1">
    <source>
        <dbReference type="EMBL" id="NEX88894.1"/>
    </source>
</evidence>
<reference evidence="1 2" key="1">
    <citation type="submission" date="2020-02" db="EMBL/GenBank/DDBJ databases">
        <title>Genome sequencing of Aeromonas rivipollensis.</title>
        <authorList>
            <person name="Fono-Tamo Ubani E.K."/>
            <person name="Lekota K.E."/>
        </authorList>
    </citation>
    <scope>NUCLEOTIDE SEQUENCE [LARGE SCALE GENOMIC DNA]</scope>
    <source>
        <strain evidence="1 2">G78</strain>
    </source>
</reference>
<organism evidence="1 2">
    <name type="scientific">Aeromonas rivipollensis</name>
    <dbReference type="NCBI Taxonomy" id="948519"/>
    <lineage>
        <taxon>Bacteria</taxon>
        <taxon>Pseudomonadati</taxon>
        <taxon>Pseudomonadota</taxon>
        <taxon>Gammaproteobacteria</taxon>
        <taxon>Aeromonadales</taxon>
        <taxon>Aeromonadaceae</taxon>
        <taxon>Aeromonas</taxon>
    </lineage>
</organism>
<accession>A0ABX0CY65</accession>